<feature type="compositionally biased region" description="Basic and acidic residues" evidence="1">
    <location>
        <begin position="15"/>
        <end position="30"/>
    </location>
</feature>
<dbReference type="Pfam" id="PF25459">
    <property type="entry name" value="AIM3_BBC1_C"/>
    <property type="match status" value="1"/>
</dbReference>
<accession>A0A9P8KZ79</accession>
<comment type="caution">
    <text evidence="3">The sequence shown here is derived from an EMBL/GenBank/DDBJ whole genome shotgun (WGS) entry which is preliminary data.</text>
</comment>
<organism evidence="3 4">
    <name type="scientific">Glutinoglossum americanum</name>
    <dbReference type="NCBI Taxonomy" id="1670608"/>
    <lineage>
        <taxon>Eukaryota</taxon>
        <taxon>Fungi</taxon>
        <taxon>Dikarya</taxon>
        <taxon>Ascomycota</taxon>
        <taxon>Pezizomycotina</taxon>
        <taxon>Geoglossomycetes</taxon>
        <taxon>Geoglossales</taxon>
        <taxon>Geoglossaceae</taxon>
        <taxon>Glutinoglossum</taxon>
    </lineage>
</organism>
<feature type="compositionally biased region" description="Low complexity" evidence="1">
    <location>
        <begin position="208"/>
        <end position="220"/>
    </location>
</feature>
<evidence type="ECO:0000256" key="1">
    <source>
        <dbReference type="SAM" id="MobiDB-lite"/>
    </source>
</evidence>
<feature type="compositionally biased region" description="Polar residues" evidence="1">
    <location>
        <begin position="221"/>
        <end position="253"/>
    </location>
</feature>
<feature type="domain" description="BBC1/AIM3 cysteine proteinase-fold" evidence="2">
    <location>
        <begin position="495"/>
        <end position="685"/>
    </location>
</feature>
<feature type="region of interest" description="Disordered" evidence="1">
    <location>
        <begin position="318"/>
        <end position="415"/>
    </location>
</feature>
<sequence>MSGLKDVVKGGWHPKGKDGKKESWREEHKGINQVAGWVGMGKDSTSRSDGHVSRPLSTLKDPSTFGPPPRRVAASDGITPTSTGGSGRPRIQTEQKAEEGAEGNRPAPDLPPKPPARRHPNDSEGSANTPSEPPKPNLPPRLPPRQNSHPATGVTSSPTAYNTTSRNPIKDNASLNQGALNRLGQAGVSVPGFNIGSRRIPPQEASGSPIRSPSPTTPSRKNPQLNVLQSKFSNLSTSSPKANPPSEGTTFAQKQAALRTAESFRKDPSSVSLADARSAASTANNFRERHGEQVSRGWKAADSLNKKYAVVDRVNSYAGNEPSSVAPGLPPNKPNSHAGSPPSPAVPDITMTSGKKKPPPPPPPKKRALGGGGDQSGAPPPLPLTSKPKPGYTASQPNDQDRPVQITFKGANDTPGDVELSLDSLWFAKNPPAFPPPAIARIEEKLYVLSSSWSRSGPRTTHTLTAIVRWTSNLSTTKIRLTWDASNPRITVKAEQKHFPPPSPLSPRELEAQQQRYGDRIAGWCEARIGTQVGNGECWTLAHDALEAVAKECNARGEEPPMVSSGTTHGCCIYAHFIPSAPSPPDGLEAAGVARGDILQFKSSHFVSKDPNNVLKRSESWAGARKGTLGVPDHTAVVVGVRGPLLTVLEQNTGGVKRVVEGAYRLDEMVDGEVRVFRPVGESWCPLDTSW</sequence>
<gene>
    <name evidence="3" type="ORF">FGG08_002439</name>
</gene>
<dbReference type="Proteomes" id="UP000698800">
    <property type="component" value="Unassembled WGS sequence"/>
</dbReference>
<name>A0A9P8KZ79_9PEZI</name>
<keyword evidence="4" id="KW-1185">Reference proteome</keyword>
<dbReference type="OrthoDB" id="3357271at2759"/>
<feature type="compositionally biased region" description="Basic residues" evidence="1">
    <location>
        <begin position="354"/>
        <end position="368"/>
    </location>
</feature>
<reference evidence="3" key="1">
    <citation type="submission" date="2021-03" db="EMBL/GenBank/DDBJ databases">
        <title>Comparative genomics and phylogenomic investigation of the class Geoglossomycetes provide insights into ecological specialization and systematics.</title>
        <authorList>
            <person name="Melie T."/>
            <person name="Pirro S."/>
            <person name="Miller A.N."/>
            <person name="Quandt A."/>
        </authorList>
    </citation>
    <scope>NUCLEOTIDE SEQUENCE</scope>
    <source>
        <strain evidence="3">GBOQ0MN5Z8</strain>
    </source>
</reference>
<evidence type="ECO:0000259" key="2">
    <source>
        <dbReference type="Pfam" id="PF25459"/>
    </source>
</evidence>
<dbReference type="AlphaFoldDB" id="A0A9P8KZ79"/>
<protein>
    <recommendedName>
        <fullName evidence="2">BBC1/AIM3 cysteine proteinase-fold domain-containing protein</fullName>
    </recommendedName>
</protein>
<dbReference type="InterPro" id="IPR057402">
    <property type="entry name" value="AIM3_BBC1_C"/>
</dbReference>
<feature type="region of interest" description="Disordered" evidence="1">
    <location>
        <begin position="1"/>
        <end position="304"/>
    </location>
</feature>
<proteinExistence type="predicted"/>
<feature type="compositionally biased region" description="Polar residues" evidence="1">
    <location>
        <begin position="149"/>
        <end position="179"/>
    </location>
</feature>
<dbReference type="EMBL" id="JAGHQL010000036">
    <property type="protein sequence ID" value="KAH0543275.1"/>
    <property type="molecule type" value="Genomic_DNA"/>
</dbReference>
<evidence type="ECO:0000313" key="3">
    <source>
        <dbReference type="EMBL" id="KAH0543275.1"/>
    </source>
</evidence>
<evidence type="ECO:0000313" key="4">
    <source>
        <dbReference type="Proteomes" id="UP000698800"/>
    </source>
</evidence>
<feature type="compositionally biased region" description="Pro residues" evidence="1">
    <location>
        <begin position="131"/>
        <end position="143"/>
    </location>
</feature>